<evidence type="ECO:0000256" key="19">
    <source>
        <dbReference type="ARBA" id="ARBA00048347"/>
    </source>
</evidence>
<dbReference type="FunFam" id="3.30.1120.30:FF:000003">
    <property type="entry name" value="Serine/threonine-protein kinase PLK"/>
    <property type="match status" value="1"/>
</dbReference>
<evidence type="ECO:0000256" key="15">
    <source>
        <dbReference type="ARBA" id="ARBA00023212"/>
    </source>
</evidence>
<dbReference type="InterPro" id="IPR033695">
    <property type="entry name" value="POLO_box_2"/>
</dbReference>
<dbReference type="FunFam" id="1.10.510.10:FF:000727">
    <property type="entry name" value="Serine/threonine-protein kinase PLK"/>
    <property type="match status" value="1"/>
</dbReference>
<dbReference type="GO" id="GO:0000922">
    <property type="term" value="C:spindle pole"/>
    <property type="evidence" value="ECO:0007669"/>
    <property type="project" value="TreeGrafter"/>
</dbReference>
<proteinExistence type="inferred from homology"/>
<keyword evidence="16" id="KW-0539">Nucleus</keyword>
<evidence type="ECO:0000256" key="16">
    <source>
        <dbReference type="ARBA" id="ARBA00023242"/>
    </source>
</evidence>
<dbReference type="PROSITE" id="PS00108">
    <property type="entry name" value="PROTEIN_KINASE_ST"/>
    <property type="match status" value="1"/>
</dbReference>
<evidence type="ECO:0000256" key="11">
    <source>
        <dbReference type="ARBA" id="ARBA00022741"/>
    </source>
</evidence>
<dbReference type="InterPro" id="IPR008271">
    <property type="entry name" value="Ser/Thr_kinase_AS"/>
</dbReference>
<dbReference type="GO" id="GO:0005813">
    <property type="term" value="C:centrosome"/>
    <property type="evidence" value="ECO:0007669"/>
    <property type="project" value="UniProtKB-SubCell"/>
</dbReference>
<evidence type="ECO:0000256" key="3">
    <source>
        <dbReference type="ARBA" id="ARBA00004214"/>
    </source>
</evidence>
<feature type="compositionally biased region" description="Basic and acidic residues" evidence="22">
    <location>
        <begin position="340"/>
        <end position="355"/>
    </location>
</feature>
<evidence type="ECO:0000256" key="17">
    <source>
        <dbReference type="ARBA" id="ARBA00023306"/>
    </source>
</evidence>
<dbReference type="Pfam" id="PF00069">
    <property type="entry name" value="Pkinase"/>
    <property type="match status" value="1"/>
</dbReference>
<sequence>SNAAVAAGRVRAATAKPAAHVDPKSAPLKEIPEVLVDPRTMKRYARGRFLGKGGFAKCYEITDLETQQVFAGKIVPKSLILKQHQREKMTSEIAIHKSLNHANVVGFHGFFEDDDFVFVVLEICRRRSLLELHKRRKAVTEPEVRYYMTKLLNGIQYLHNNRVIHRDLKLGNIFLNDDMEVKIGDFGLATKIEFDGERKKTLCGTPNYIAPEVLCKKGHSYEVDIWSLGCILYTLLVGKPPFETSCLKETYNRIKKNNYTIPWHINPLATALIKRMLHAEPAQRPTIAELQADEYFSTGYIPLHLPTTCLTVPPRFSIAPSTAAELNQRRPLTAINNKAGTEKADGKDEPAQREPEPTECHLKDLLQQLNSIIAAKPSEKAVICQEEAEDPACVPIFWISKWVDYSDKYGLGYQLCDNSVGVLFNDYTRLIMYTDGDSLQYIDKAAVESYLSVRSFNSSLHKKVTLLKYFRNYMSEHLLKAGANMARRDGDELARLPYLSLWFRTKSAIVLHLSNGTVQINFFQDHTKLILCPLMGAVTYIDEKREFRTYKLSLLEEFGCCKELASRMRYAKLMVEKLQDSNRLRRMS</sequence>
<evidence type="ECO:0000256" key="14">
    <source>
        <dbReference type="ARBA" id="ARBA00022840"/>
    </source>
</evidence>
<feature type="domain" description="POLO box" evidence="24">
    <location>
        <begin position="398"/>
        <end position="476"/>
    </location>
</feature>
<dbReference type="Gene3D" id="3.30.1120.30">
    <property type="entry name" value="POLO box domain"/>
    <property type="match status" value="2"/>
</dbReference>
<feature type="binding site" evidence="20">
    <location>
        <position position="82"/>
    </location>
    <ligand>
        <name>ATP</name>
        <dbReference type="ChEBI" id="CHEBI:30616"/>
    </ligand>
</feature>
<keyword evidence="26" id="KW-1185">Reference proteome</keyword>
<evidence type="ECO:0000256" key="18">
    <source>
        <dbReference type="ARBA" id="ARBA00047802"/>
    </source>
</evidence>
<keyword evidence="14 20" id="KW-0067">ATP-binding</keyword>
<keyword evidence="17" id="KW-0131">Cell cycle</keyword>
<evidence type="ECO:0000256" key="2">
    <source>
        <dbReference type="ARBA" id="ARBA00004186"/>
    </source>
</evidence>
<evidence type="ECO:0000256" key="5">
    <source>
        <dbReference type="ARBA" id="ARBA00022490"/>
    </source>
</evidence>
<comment type="catalytic activity">
    <reaction evidence="18 21">
        <text>L-threonyl-[protein] + ATP = O-phospho-L-threonyl-[protein] + ADP + H(+)</text>
        <dbReference type="Rhea" id="RHEA:46608"/>
        <dbReference type="Rhea" id="RHEA-COMP:11060"/>
        <dbReference type="Rhea" id="RHEA-COMP:11605"/>
        <dbReference type="ChEBI" id="CHEBI:15378"/>
        <dbReference type="ChEBI" id="CHEBI:30013"/>
        <dbReference type="ChEBI" id="CHEBI:30616"/>
        <dbReference type="ChEBI" id="CHEBI:61977"/>
        <dbReference type="ChEBI" id="CHEBI:456216"/>
        <dbReference type="EC" id="2.7.11.21"/>
    </reaction>
</comment>
<dbReference type="GO" id="GO:0005737">
    <property type="term" value="C:cytoplasm"/>
    <property type="evidence" value="ECO:0007669"/>
    <property type="project" value="TreeGrafter"/>
</dbReference>
<evidence type="ECO:0000256" key="21">
    <source>
        <dbReference type="RuleBase" id="RU361162"/>
    </source>
</evidence>
<dbReference type="GO" id="GO:0007052">
    <property type="term" value="P:mitotic spindle organization"/>
    <property type="evidence" value="ECO:0007669"/>
    <property type="project" value="TreeGrafter"/>
</dbReference>
<evidence type="ECO:0000256" key="4">
    <source>
        <dbReference type="ARBA" id="ARBA00004300"/>
    </source>
</evidence>
<evidence type="ECO:0000256" key="8">
    <source>
        <dbReference type="ARBA" id="ARBA00022618"/>
    </source>
</evidence>
<dbReference type="PROSITE" id="PS50078">
    <property type="entry name" value="POLO_BOX"/>
    <property type="match status" value="2"/>
</dbReference>
<evidence type="ECO:0000256" key="13">
    <source>
        <dbReference type="ARBA" id="ARBA00022777"/>
    </source>
</evidence>
<keyword evidence="7" id="KW-0597">Phosphoprotein</keyword>
<dbReference type="FunFam" id="3.30.1120.30:FF:000001">
    <property type="entry name" value="Serine/threonine-protein kinase PLK"/>
    <property type="match status" value="1"/>
</dbReference>
<dbReference type="Proteomes" id="UP000007635">
    <property type="component" value="Chromosome IX"/>
</dbReference>
<evidence type="ECO:0000313" key="25">
    <source>
        <dbReference type="Ensembl" id="ENSGACP00000035378.1"/>
    </source>
</evidence>
<dbReference type="PROSITE" id="PS50011">
    <property type="entry name" value="PROTEIN_KINASE_DOM"/>
    <property type="match status" value="1"/>
</dbReference>
<dbReference type="InterPro" id="IPR036947">
    <property type="entry name" value="POLO_box_dom_sf"/>
</dbReference>
<dbReference type="PANTHER" id="PTHR24345:SF93">
    <property type="entry name" value="SERINE_THREONINE-PROTEIN KINASE PLK1"/>
    <property type="match status" value="1"/>
</dbReference>
<dbReference type="GO" id="GO:0004674">
    <property type="term" value="F:protein serine/threonine kinase activity"/>
    <property type="evidence" value="ECO:0007669"/>
    <property type="project" value="UniProtKB-KW"/>
</dbReference>
<keyword evidence="6 21" id="KW-0723">Serine/threonine-protein kinase</keyword>
<dbReference type="GO" id="GO:0000776">
    <property type="term" value="C:kinetochore"/>
    <property type="evidence" value="ECO:0007669"/>
    <property type="project" value="TreeGrafter"/>
</dbReference>
<keyword evidence="8" id="KW-0132">Cell division</keyword>
<evidence type="ECO:0000256" key="9">
    <source>
        <dbReference type="ARBA" id="ARBA00022679"/>
    </source>
</evidence>
<comment type="subcellular location">
    <subcellularLocation>
        <location evidence="4">Cytoplasm</location>
        <location evidence="4">Cytoskeleton</location>
        <location evidence="4">Microtubule organizing center</location>
        <location evidence="4">Centrosome</location>
    </subcellularLocation>
    <subcellularLocation>
        <location evidence="2">Cytoplasm</location>
        <location evidence="2">Cytoskeleton</location>
        <location evidence="2">Spindle</location>
    </subcellularLocation>
    <subcellularLocation>
        <location evidence="3">Midbody</location>
    </subcellularLocation>
    <subcellularLocation>
        <location evidence="1">Nucleus</location>
    </subcellularLocation>
</comment>
<dbReference type="InterPro" id="IPR017441">
    <property type="entry name" value="Protein_kinase_ATP_BS"/>
</dbReference>
<feature type="region of interest" description="Disordered" evidence="22">
    <location>
        <begin position="329"/>
        <end position="355"/>
    </location>
</feature>
<dbReference type="GO" id="GO:0051301">
    <property type="term" value="P:cell division"/>
    <property type="evidence" value="ECO:0007669"/>
    <property type="project" value="UniProtKB-KW"/>
</dbReference>
<keyword evidence="9 21" id="KW-0808">Transferase</keyword>
<keyword evidence="12" id="KW-0498">Mitosis</keyword>
<dbReference type="SUPFAM" id="SSF56112">
    <property type="entry name" value="Protein kinase-like (PK-like)"/>
    <property type="match status" value="1"/>
</dbReference>
<keyword evidence="10" id="KW-0677">Repeat</keyword>
<dbReference type="Ensembl" id="ENSGACT00000040616.1">
    <property type="protein sequence ID" value="ENSGACP00000035378.1"/>
    <property type="gene ID" value="ENSGACG00000016526.2"/>
</dbReference>
<dbReference type="InterPro" id="IPR033701">
    <property type="entry name" value="POLO_box_1"/>
</dbReference>
<reference evidence="25" key="3">
    <citation type="submission" date="2025-09" db="UniProtKB">
        <authorList>
            <consortium name="Ensembl"/>
        </authorList>
    </citation>
    <scope>IDENTIFICATION</scope>
</reference>
<keyword evidence="15" id="KW-0206">Cytoskeleton</keyword>
<reference evidence="25" key="2">
    <citation type="submission" date="2025-08" db="UniProtKB">
        <authorList>
            <consortium name="Ensembl"/>
        </authorList>
    </citation>
    <scope>IDENTIFICATION</scope>
</reference>
<accession>A0AAQ4PBR2</accession>
<keyword evidence="13 21" id="KW-0418">Kinase</keyword>
<dbReference type="PANTHER" id="PTHR24345">
    <property type="entry name" value="SERINE/THREONINE-PROTEIN KINASE PLK"/>
    <property type="match status" value="1"/>
</dbReference>
<dbReference type="FunFam" id="3.30.200.20:FF:000284">
    <property type="entry name" value="Serine/threonine-protein kinase PLK"/>
    <property type="match status" value="1"/>
</dbReference>
<dbReference type="Pfam" id="PF00659">
    <property type="entry name" value="POLO_box"/>
    <property type="match status" value="2"/>
</dbReference>
<dbReference type="InterPro" id="IPR011009">
    <property type="entry name" value="Kinase-like_dom_sf"/>
</dbReference>
<feature type="domain" description="POLO box" evidence="24">
    <location>
        <begin position="498"/>
        <end position="580"/>
    </location>
</feature>
<protein>
    <recommendedName>
        <fullName evidence="21">Serine/threonine-protein kinase PLK</fullName>
        <ecNumber evidence="21">2.7.11.21</ecNumber>
    </recommendedName>
    <alternativeName>
        <fullName evidence="21">Polo-like kinase</fullName>
    </alternativeName>
</protein>
<dbReference type="InterPro" id="IPR000719">
    <property type="entry name" value="Prot_kinase_dom"/>
</dbReference>
<keyword evidence="11 20" id="KW-0547">Nucleotide-binding</keyword>
<comment type="similarity">
    <text evidence="21">Belongs to the protein kinase superfamily. Ser/Thr protein kinase family. CDC5/Polo subfamily.</text>
</comment>
<evidence type="ECO:0000256" key="20">
    <source>
        <dbReference type="PROSITE-ProRule" id="PRU10141"/>
    </source>
</evidence>
<dbReference type="Gene3D" id="3.30.200.20">
    <property type="entry name" value="Phosphorylase Kinase, domain 1"/>
    <property type="match status" value="1"/>
</dbReference>
<dbReference type="InterPro" id="IPR000959">
    <property type="entry name" value="POLO_box_dom"/>
</dbReference>
<dbReference type="CDD" id="cd13117">
    <property type="entry name" value="POLO_box_2"/>
    <property type="match status" value="1"/>
</dbReference>
<evidence type="ECO:0000256" key="12">
    <source>
        <dbReference type="ARBA" id="ARBA00022776"/>
    </source>
</evidence>
<organism evidence="25 26">
    <name type="scientific">Gasterosteus aculeatus aculeatus</name>
    <name type="common">three-spined stickleback</name>
    <dbReference type="NCBI Taxonomy" id="481459"/>
    <lineage>
        <taxon>Eukaryota</taxon>
        <taxon>Metazoa</taxon>
        <taxon>Chordata</taxon>
        <taxon>Craniata</taxon>
        <taxon>Vertebrata</taxon>
        <taxon>Euteleostomi</taxon>
        <taxon>Actinopterygii</taxon>
        <taxon>Neopterygii</taxon>
        <taxon>Teleostei</taxon>
        <taxon>Neoteleostei</taxon>
        <taxon>Acanthomorphata</taxon>
        <taxon>Eupercaria</taxon>
        <taxon>Perciformes</taxon>
        <taxon>Cottioidei</taxon>
        <taxon>Gasterosteales</taxon>
        <taxon>Gasterosteidae</taxon>
        <taxon>Gasterosteus</taxon>
    </lineage>
</organism>
<evidence type="ECO:0000259" key="24">
    <source>
        <dbReference type="PROSITE" id="PS50078"/>
    </source>
</evidence>
<feature type="domain" description="Protein kinase" evidence="23">
    <location>
        <begin position="44"/>
        <end position="296"/>
    </location>
</feature>
<evidence type="ECO:0000256" key="7">
    <source>
        <dbReference type="ARBA" id="ARBA00022553"/>
    </source>
</evidence>
<dbReference type="GO" id="GO:0005524">
    <property type="term" value="F:ATP binding"/>
    <property type="evidence" value="ECO:0007669"/>
    <property type="project" value="UniProtKB-UniRule"/>
</dbReference>
<dbReference type="AlphaFoldDB" id="A0AAQ4PBR2"/>
<keyword evidence="5" id="KW-0963">Cytoplasm</keyword>
<reference evidence="25 26" key="1">
    <citation type="journal article" date="2021" name="G3 (Bethesda)">
        <title>Improved contiguity of the threespine stickleback genome using long-read sequencing.</title>
        <authorList>
            <person name="Nath S."/>
            <person name="Shaw D.E."/>
            <person name="White M.A."/>
        </authorList>
    </citation>
    <scope>NUCLEOTIDE SEQUENCE [LARGE SCALE GENOMIC DNA]</scope>
    <source>
        <strain evidence="25 26">Lake Benthic</strain>
    </source>
</reference>
<dbReference type="GO" id="GO:0030496">
    <property type="term" value="C:midbody"/>
    <property type="evidence" value="ECO:0007669"/>
    <property type="project" value="UniProtKB-SubCell"/>
</dbReference>
<name>A0AAQ4PBR2_GASAC</name>
<evidence type="ECO:0000256" key="6">
    <source>
        <dbReference type="ARBA" id="ARBA00022527"/>
    </source>
</evidence>
<dbReference type="EC" id="2.7.11.21" evidence="21"/>
<dbReference type="SMART" id="SM00220">
    <property type="entry name" value="S_TKc"/>
    <property type="match status" value="1"/>
</dbReference>
<evidence type="ECO:0000256" key="10">
    <source>
        <dbReference type="ARBA" id="ARBA00022737"/>
    </source>
</evidence>
<dbReference type="GeneTree" id="ENSGT00940000157752"/>
<dbReference type="CDD" id="cd13118">
    <property type="entry name" value="POLO_box_1"/>
    <property type="match status" value="1"/>
</dbReference>
<evidence type="ECO:0000313" key="26">
    <source>
        <dbReference type="Proteomes" id="UP000007635"/>
    </source>
</evidence>
<evidence type="ECO:0000259" key="23">
    <source>
        <dbReference type="PROSITE" id="PS50011"/>
    </source>
</evidence>
<evidence type="ECO:0000256" key="22">
    <source>
        <dbReference type="SAM" id="MobiDB-lite"/>
    </source>
</evidence>
<dbReference type="PROSITE" id="PS00107">
    <property type="entry name" value="PROTEIN_KINASE_ATP"/>
    <property type="match status" value="1"/>
</dbReference>
<dbReference type="Gene3D" id="1.10.510.10">
    <property type="entry name" value="Transferase(Phosphotransferase) domain 1"/>
    <property type="match status" value="1"/>
</dbReference>
<dbReference type="GO" id="GO:0005634">
    <property type="term" value="C:nucleus"/>
    <property type="evidence" value="ECO:0007669"/>
    <property type="project" value="UniProtKB-SubCell"/>
</dbReference>
<dbReference type="SUPFAM" id="SSF82615">
    <property type="entry name" value="Polo-box domain"/>
    <property type="match status" value="2"/>
</dbReference>
<comment type="catalytic activity">
    <reaction evidence="19">
        <text>L-seryl-[protein] + ATP = O-phospho-L-seryl-[protein] + ADP + H(+)</text>
        <dbReference type="Rhea" id="RHEA:17989"/>
        <dbReference type="Rhea" id="RHEA-COMP:9863"/>
        <dbReference type="Rhea" id="RHEA-COMP:11604"/>
        <dbReference type="ChEBI" id="CHEBI:15378"/>
        <dbReference type="ChEBI" id="CHEBI:29999"/>
        <dbReference type="ChEBI" id="CHEBI:30616"/>
        <dbReference type="ChEBI" id="CHEBI:83421"/>
        <dbReference type="ChEBI" id="CHEBI:456216"/>
        <dbReference type="EC" id="2.7.11.21"/>
    </reaction>
</comment>
<evidence type="ECO:0000256" key="1">
    <source>
        <dbReference type="ARBA" id="ARBA00004123"/>
    </source>
</evidence>